<sequence>MGDEGVRWQKIIYERRNQYCKSYKKQRHREETCRKRKVLPMGDDGQGQSMDLEVNNSAKASKEQMKGKEVSLGSNPKTITKETQDLKKYQQQTKHPKPTQQSKGIWKQQQQPRQVNNPAKETTITFGKASQTVITVRDMEKEKLSASMENGEHSGKSIVDQNGENILQTESAQRRDTEDILVTNPDLVLEGDGFNRHDMQDPAVMQEGGDSDKGVQNLSLNDAMTCDSPSNQNNVASPPDQNNDAETMIKFGYDSAAYSWLI</sequence>
<dbReference type="Proteomes" id="UP001642360">
    <property type="component" value="Unassembled WGS sequence"/>
</dbReference>
<name>A0ABC8TQN6_9AQUA</name>
<comment type="caution">
    <text evidence="2">The sequence shown here is derived from an EMBL/GenBank/DDBJ whole genome shotgun (WGS) entry which is preliminary data.</text>
</comment>
<protein>
    <submittedName>
        <fullName evidence="2">Uncharacterized protein</fullName>
    </submittedName>
</protein>
<evidence type="ECO:0000256" key="1">
    <source>
        <dbReference type="SAM" id="MobiDB-lite"/>
    </source>
</evidence>
<organism evidence="2 3">
    <name type="scientific">Ilex paraguariensis</name>
    <name type="common">yerba mate</name>
    <dbReference type="NCBI Taxonomy" id="185542"/>
    <lineage>
        <taxon>Eukaryota</taxon>
        <taxon>Viridiplantae</taxon>
        <taxon>Streptophyta</taxon>
        <taxon>Embryophyta</taxon>
        <taxon>Tracheophyta</taxon>
        <taxon>Spermatophyta</taxon>
        <taxon>Magnoliopsida</taxon>
        <taxon>eudicotyledons</taxon>
        <taxon>Gunneridae</taxon>
        <taxon>Pentapetalae</taxon>
        <taxon>asterids</taxon>
        <taxon>campanulids</taxon>
        <taxon>Aquifoliales</taxon>
        <taxon>Aquifoliaceae</taxon>
        <taxon>Ilex</taxon>
    </lineage>
</organism>
<gene>
    <name evidence="2" type="ORF">ILEXP_LOCUS38657</name>
</gene>
<feature type="region of interest" description="Disordered" evidence="1">
    <location>
        <begin position="23"/>
        <end position="122"/>
    </location>
</feature>
<evidence type="ECO:0000313" key="3">
    <source>
        <dbReference type="Proteomes" id="UP001642360"/>
    </source>
</evidence>
<evidence type="ECO:0000313" key="2">
    <source>
        <dbReference type="EMBL" id="CAK9169214.1"/>
    </source>
</evidence>
<dbReference type="AlphaFoldDB" id="A0ABC8TQN6"/>
<feature type="compositionally biased region" description="Basic and acidic residues" evidence="1">
    <location>
        <begin position="60"/>
        <end position="69"/>
    </location>
</feature>
<dbReference type="EMBL" id="CAUOFW020005264">
    <property type="protein sequence ID" value="CAK9169214.1"/>
    <property type="molecule type" value="Genomic_DNA"/>
</dbReference>
<proteinExistence type="predicted"/>
<feature type="compositionally biased region" description="Low complexity" evidence="1">
    <location>
        <begin position="89"/>
        <end position="111"/>
    </location>
</feature>
<accession>A0ABC8TQN6</accession>
<reference evidence="2 3" key="1">
    <citation type="submission" date="2024-02" db="EMBL/GenBank/DDBJ databases">
        <authorList>
            <person name="Vignale AGUSTIN F."/>
            <person name="Sosa J E."/>
            <person name="Modenutti C."/>
        </authorList>
    </citation>
    <scope>NUCLEOTIDE SEQUENCE [LARGE SCALE GENOMIC DNA]</scope>
</reference>
<feature type="compositionally biased region" description="Polar residues" evidence="1">
    <location>
        <begin position="112"/>
        <end position="122"/>
    </location>
</feature>
<keyword evidence="3" id="KW-1185">Reference proteome</keyword>
<feature type="compositionally biased region" description="Polar residues" evidence="1">
    <location>
        <begin position="46"/>
        <end position="59"/>
    </location>
</feature>
<feature type="compositionally biased region" description="Basic and acidic residues" evidence="1">
    <location>
        <begin position="79"/>
        <end position="88"/>
    </location>
</feature>